<reference evidence="1" key="1">
    <citation type="submission" date="2019-08" db="EMBL/GenBank/DDBJ databases">
        <authorList>
            <person name="Kucharzyk K."/>
            <person name="Murdoch R.W."/>
            <person name="Higgins S."/>
            <person name="Loffler F."/>
        </authorList>
    </citation>
    <scope>NUCLEOTIDE SEQUENCE</scope>
</reference>
<dbReference type="AlphaFoldDB" id="A0A645GMG8"/>
<organism evidence="1">
    <name type="scientific">bioreactor metagenome</name>
    <dbReference type="NCBI Taxonomy" id="1076179"/>
    <lineage>
        <taxon>unclassified sequences</taxon>
        <taxon>metagenomes</taxon>
        <taxon>ecological metagenomes</taxon>
    </lineage>
</organism>
<evidence type="ECO:0000313" key="1">
    <source>
        <dbReference type="EMBL" id="MPN27406.1"/>
    </source>
</evidence>
<gene>
    <name evidence="1" type="ORF">SDC9_174838</name>
</gene>
<name>A0A645GMG8_9ZZZZ</name>
<comment type="caution">
    <text evidence="1">The sequence shown here is derived from an EMBL/GenBank/DDBJ whole genome shotgun (WGS) entry which is preliminary data.</text>
</comment>
<sequence>MTIDSSIELLYFRELIGKVKGYIPPIILEGQYCTFQHDLVPLVLYLAGIDFDFVVTGGRGQRDTHDLIVNRSIVV</sequence>
<dbReference type="EMBL" id="VSSQ01077285">
    <property type="protein sequence ID" value="MPN27406.1"/>
    <property type="molecule type" value="Genomic_DNA"/>
</dbReference>
<proteinExistence type="predicted"/>
<accession>A0A645GMG8</accession>
<protein>
    <submittedName>
        <fullName evidence="1">Uncharacterized protein</fullName>
    </submittedName>
</protein>